<reference evidence="4 5" key="1">
    <citation type="submission" date="2015-10" db="EMBL/GenBank/DDBJ databases">
        <title>Draft genomes sequences of Candida glabrata isolates 1A, 1B, 2A, 2B, 3A and 3B.</title>
        <authorList>
            <person name="Haavelsrud O.E."/>
            <person name="Gaustad P."/>
        </authorList>
    </citation>
    <scope>NUCLEOTIDE SEQUENCE [LARGE SCALE GENOMIC DNA]</scope>
    <source>
        <strain evidence="4">910700640</strain>
    </source>
</reference>
<comment type="caution">
    <text evidence="4">The sequence shown here is derived from an EMBL/GenBank/DDBJ whole genome shotgun (WGS) entry which is preliminary data.</text>
</comment>
<proteinExistence type="predicted"/>
<protein>
    <submittedName>
        <fullName evidence="4">ATP synthase subunit K, mitochondrial</fullName>
    </submittedName>
</protein>
<sequence>MGSAYQILGRSFQPHQLAIGTLSLVALVAMPNPFAAKKAKEVEIQASSKEEEKFIKEYLEKHK</sequence>
<dbReference type="PANTHER" id="PTHR28074">
    <property type="entry name" value="ATP SYNTHASE SUBUNIT K, MITOCHONDRIAL"/>
    <property type="match status" value="1"/>
</dbReference>
<dbReference type="Pfam" id="PF11022">
    <property type="entry name" value="ATP19"/>
    <property type="match status" value="1"/>
</dbReference>
<name>A0A0W0CKL4_CANGB</name>
<dbReference type="VEuPathDB" id="FungiDB:GWK60_I03465"/>
<dbReference type="GO" id="GO:0045259">
    <property type="term" value="C:proton-transporting ATP synthase complex"/>
    <property type="evidence" value="ECO:0007669"/>
    <property type="project" value="EnsemblFungi"/>
</dbReference>
<comment type="subcellular location">
    <subcellularLocation>
        <location evidence="1">Mitochondrion membrane</location>
    </subcellularLocation>
</comment>
<dbReference type="VEuPathDB" id="FungiDB:CAGL0I07969g"/>
<dbReference type="Proteomes" id="UP000054886">
    <property type="component" value="Unassembled WGS sequence"/>
</dbReference>
<dbReference type="PANTHER" id="PTHR28074:SF1">
    <property type="entry name" value="ATP SYNTHASE SUBUNIT K, MITOCHONDRIAL"/>
    <property type="match status" value="1"/>
</dbReference>
<gene>
    <name evidence="4" type="ORF">AO440_002679</name>
</gene>
<dbReference type="GO" id="GO:0005743">
    <property type="term" value="C:mitochondrial inner membrane"/>
    <property type="evidence" value="ECO:0007669"/>
    <property type="project" value="EnsemblFungi"/>
</dbReference>
<dbReference type="VEuPathDB" id="FungiDB:GVI51_I07821"/>
<dbReference type="PhylomeDB" id="A0A0W0CKL4"/>
<evidence type="ECO:0000313" key="5">
    <source>
        <dbReference type="Proteomes" id="UP000054886"/>
    </source>
</evidence>
<dbReference type="VEuPathDB" id="FungiDB:GW608_I03465"/>
<dbReference type="OrthoDB" id="2094445at2759"/>
<evidence type="ECO:0000256" key="3">
    <source>
        <dbReference type="ARBA" id="ARBA00023136"/>
    </source>
</evidence>
<dbReference type="GO" id="GO:0065003">
    <property type="term" value="P:protein-containing complex assembly"/>
    <property type="evidence" value="ECO:0007669"/>
    <property type="project" value="EnsemblFungi"/>
</dbReference>
<keyword evidence="2" id="KW-0496">Mitochondrion</keyword>
<organism evidence="4 5">
    <name type="scientific">Candida glabrata</name>
    <name type="common">Yeast</name>
    <name type="synonym">Torulopsis glabrata</name>
    <dbReference type="NCBI Taxonomy" id="5478"/>
    <lineage>
        <taxon>Eukaryota</taxon>
        <taxon>Fungi</taxon>
        <taxon>Dikarya</taxon>
        <taxon>Ascomycota</taxon>
        <taxon>Saccharomycotina</taxon>
        <taxon>Saccharomycetes</taxon>
        <taxon>Saccharomycetales</taxon>
        <taxon>Saccharomycetaceae</taxon>
        <taxon>Nakaseomyces</taxon>
    </lineage>
</organism>
<dbReference type="VEuPathDB" id="FungiDB:B1J91_I07969g"/>
<dbReference type="GO" id="GO:0015986">
    <property type="term" value="P:proton motive force-driven ATP synthesis"/>
    <property type="evidence" value="ECO:0007669"/>
    <property type="project" value="EnsemblFungi"/>
</dbReference>
<evidence type="ECO:0000313" key="4">
    <source>
        <dbReference type="EMBL" id="KTB05197.1"/>
    </source>
</evidence>
<dbReference type="EMBL" id="LLZZ01000114">
    <property type="protein sequence ID" value="KTB05197.1"/>
    <property type="molecule type" value="Genomic_DNA"/>
</dbReference>
<dbReference type="InterPro" id="IPR021278">
    <property type="entry name" value="ATP19"/>
</dbReference>
<evidence type="ECO:0000256" key="1">
    <source>
        <dbReference type="ARBA" id="ARBA00004325"/>
    </source>
</evidence>
<dbReference type="OMA" id="FQPHQLA"/>
<evidence type="ECO:0000256" key="2">
    <source>
        <dbReference type="ARBA" id="ARBA00023128"/>
    </source>
</evidence>
<accession>A0A0W0CKL4</accession>
<dbReference type="AlphaFoldDB" id="A0A0W0CKL4"/>
<keyword evidence="3" id="KW-0472">Membrane</keyword>